<keyword evidence="2" id="KW-1185">Reference proteome</keyword>
<reference evidence="1" key="1">
    <citation type="journal article" date="2022" name="bioRxiv">
        <title>Sequencing and chromosome-scale assembly of the giantPleurodeles waltlgenome.</title>
        <authorList>
            <person name="Brown T."/>
            <person name="Elewa A."/>
            <person name="Iarovenko S."/>
            <person name="Subramanian E."/>
            <person name="Araus A.J."/>
            <person name="Petzold A."/>
            <person name="Susuki M."/>
            <person name="Suzuki K.-i.T."/>
            <person name="Hayashi T."/>
            <person name="Toyoda A."/>
            <person name="Oliveira C."/>
            <person name="Osipova E."/>
            <person name="Leigh N.D."/>
            <person name="Simon A."/>
            <person name="Yun M.H."/>
        </authorList>
    </citation>
    <scope>NUCLEOTIDE SEQUENCE</scope>
    <source>
        <strain evidence="1">20211129_DDA</strain>
        <tissue evidence="1">Liver</tissue>
    </source>
</reference>
<dbReference type="EMBL" id="JANPWB010000012">
    <property type="protein sequence ID" value="KAJ1119329.1"/>
    <property type="molecule type" value="Genomic_DNA"/>
</dbReference>
<accession>A0AAV7NXL3</accession>
<sequence>MGATASTRAVTMRELKHVEDSLGPLEAETVLHVLQAQILQDARAEHAELLERLHEKAPRESTIGAKHVSAVRSKVYKSLSKMDINKCP</sequence>
<organism evidence="1 2">
    <name type="scientific">Pleurodeles waltl</name>
    <name type="common">Iberian ribbed newt</name>
    <dbReference type="NCBI Taxonomy" id="8319"/>
    <lineage>
        <taxon>Eukaryota</taxon>
        <taxon>Metazoa</taxon>
        <taxon>Chordata</taxon>
        <taxon>Craniata</taxon>
        <taxon>Vertebrata</taxon>
        <taxon>Euteleostomi</taxon>
        <taxon>Amphibia</taxon>
        <taxon>Batrachia</taxon>
        <taxon>Caudata</taxon>
        <taxon>Salamandroidea</taxon>
        <taxon>Salamandridae</taxon>
        <taxon>Pleurodelinae</taxon>
        <taxon>Pleurodeles</taxon>
    </lineage>
</organism>
<evidence type="ECO:0000313" key="1">
    <source>
        <dbReference type="EMBL" id="KAJ1119329.1"/>
    </source>
</evidence>
<protein>
    <submittedName>
        <fullName evidence="1">Uncharacterized protein</fullName>
    </submittedName>
</protein>
<comment type="caution">
    <text evidence="1">The sequence shown here is derived from an EMBL/GenBank/DDBJ whole genome shotgun (WGS) entry which is preliminary data.</text>
</comment>
<evidence type="ECO:0000313" key="2">
    <source>
        <dbReference type="Proteomes" id="UP001066276"/>
    </source>
</evidence>
<gene>
    <name evidence="1" type="ORF">NDU88_007515</name>
</gene>
<name>A0AAV7NXL3_PLEWA</name>
<dbReference type="AlphaFoldDB" id="A0AAV7NXL3"/>
<proteinExistence type="predicted"/>
<dbReference type="Proteomes" id="UP001066276">
    <property type="component" value="Chromosome 8"/>
</dbReference>